<dbReference type="EMBL" id="ACFT01000119">
    <property type="protein sequence ID" value="EEV25365.1"/>
    <property type="molecule type" value="Genomic_DNA"/>
</dbReference>
<dbReference type="Gene3D" id="3.40.630.30">
    <property type="match status" value="1"/>
</dbReference>
<evidence type="ECO:0000313" key="2">
    <source>
        <dbReference type="EMBL" id="EEV25365.1"/>
    </source>
</evidence>
<dbReference type="SUPFAM" id="SSF55729">
    <property type="entry name" value="Acyl-CoA N-acyltransferases (Nat)"/>
    <property type="match status" value="1"/>
</dbReference>
<dbReference type="Pfam" id="PF14542">
    <property type="entry name" value="Acetyltransf_CG"/>
    <property type="match status" value="1"/>
</dbReference>
<dbReference type="InterPro" id="IPR016181">
    <property type="entry name" value="Acyl_CoA_acyltransferase"/>
</dbReference>
<dbReference type="Proteomes" id="UP000003394">
    <property type="component" value="Unassembled WGS sequence"/>
</dbReference>
<keyword evidence="3" id="KW-1185">Reference proteome</keyword>
<feature type="domain" description="N-acetyltransferase" evidence="1">
    <location>
        <begin position="4"/>
        <end position="90"/>
    </location>
</feature>
<sequence length="90" mass="10501">MPIQHNVEQFEFSYFDEQGEKVGKLCYRYIKDDVIDAFHTKVAESHQGKGIAGELYDALIAFAQEQQLKIKPSCSYIEVKMRRSHQNMMI</sequence>
<evidence type="ECO:0000313" key="3">
    <source>
        <dbReference type="Proteomes" id="UP000003394"/>
    </source>
</evidence>
<comment type="caution">
    <text evidence="2">The sequence shown here is derived from an EMBL/GenBank/DDBJ whole genome shotgun (WGS) entry which is preliminary data.</text>
</comment>
<evidence type="ECO:0000259" key="1">
    <source>
        <dbReference type="PROSITE" id="PS51729"/>
    </source>
</evidence>
<dbReference type="PANTHER" id="PTHR31435">
    <property type="entry name" value="PROTEIN NATD1"/>
    <property type="match status" value="1"/>
</dbReference>
<dbReference type="RefSeq" id="WP_005821461.1">
    <property type="nucleotide sequence ID" value="NZ_ACFT01000119.1"/>
</dbReference>
<dbReference type="InterPro" id="IPR031165">
    <property type="entry name" value="GNAT_YJDJ"/>
</dbReference>
<dbReference type="InterPro" id="IPR045057">
    <property type="entry name" value="Gcn5-rel_NAT"/>
</dbReference>
<accession>A0ABM9YVG2</accession>
<organism evidence="2 3">
    <name type="scientific">Actinobacillus minor 202</name>
    <dbReference type="NCBI Taxonomy" id="591023"/>
    <lineage>
        <taxon>Bacteria</taxon>
        <taxon>Pseudomonadati</taxon>
        <taxon>Pseudomonadota</taxon>
        <taxon>Gammaproteobacteria</taxon>
        <taxon>Pasteurellales</taxon>
        <taxon>Pasteurellaceae</taxon>
        <taxon>Actinobacillus</taxon>
    </lineage>
</organism>
<protein>
    <recommendedName>
        <fullName evidence="1">N-acetyltransferase domain-containing protein</fullName>
    </recommendedName>
</protein>
<dbReference type="PANTHER" id="PTHR31435:SF9">
    <property type="entry name" value="PROTEIN NATD1"/>
    <property type="match status" value="1"/>
</dbReference>
<dbReference type="PROSITE" id="PS51729">
    <property type="entry name" value="GNAT_YJDJ"/>
    <property type="match status" value="1"/>
</dbReference>
<gene>
    <name evidence="2" type="ORF">AM202_04057</name>
</gene>
<name>A0ABM9YVG2_9PAST</name>
<dbReference type="CDD" id="cd04301">
    <property type="entry name" value="NAT_SF"/>
    <property type="match status" value="1"/>
</dbReference>
<reference evidence="2 3" key="1">
    <citation type="journal article" date="2010" name="Vet. Microbiol.">
        <title>Production of haemolysins by strains of the Actinobacillus minor/porcitonsillarum complex.</title>
        <authorList>
            <person name="Arya G."/>
            <person name="Niven D.F."/>
        </authorList>
    </citation>
    <scope>NUCLEOTIDE SEQUENCE [LARGE SCALE GENOMIC DNA]</scope>
    <source>
        <strain evidence="3">strain 202</strain>
    </source>
</reference>
<proteinExistence type="predicted"/>